<protein>
    <submittedName>
        <fullName evidence="5">Kielin/chordin-like protein</fullName>
    </submittedName>
</protein>
<organism evidence="4 5">
    <name type="scientific">Branchiostoma belcheri</name>
    <name type="common">Amphioxus</name>
    <dbReference type="NCBI Taxonomy" id="7741"/>
    <lineage>
        <taxon>Eukaryota</taxon>
        <taxon>Metazoa</taxon>
        <taxon>Chordata</taxon>
        <taxon>Cephalochordata</taxon>
        <taxon>Leptocardii</taxon>
        <taxon>Amphioxiformes</taxon>
        <taxon>Branchiostomatidae</taxon>
        <taxon>Branchiostoma</taxon>
    </lineage>
</organism>
<evidence type="ECO:0000313" key="4">
    <source>
        <dbReference type="Proteomes" id="UP000515135"/>
    </source>
</evidence>
<proteinExistence type="predicted"/>
<dbReference type="RefSeq" id="XP_019620774.1">
    <property type="nucleotide sequence ID" value="XM_019765215.1"/>
</dbReference>
<dbReference type="OrthoDB" id="6132182at2759"/>
<dbReference type="Proteomes" id="UP000515135">
    <property type="component" value="Unplaced"/>
</dbReference>
<dbReference type="GeneID" id="109467272"/>
<evidence type="ECO:0000256" key="2">
    <source>
        <dbReference type="SAM" id="SignalP"/>
    </source>
</evidence>
<keyword evidence="4" id="KW-1185">Reference proteome</keyword>
<reference evidence="5" key="1">
    <citation type="submission" date="2025-08" db="UniProtKB">
        <authorList>
            <consortium name="RefSeq"/>
        </authorList>
    </citation>
    <scope>IDENTIFICATION</scope>
    <source>
        <tissue evidence="5">Gonad</tissue>
    </source>
</reference>
<dbReference type="Gene3D" id="2.60.120.200">
    <property type="match status" value="1"/>
</dbReference>
<evidence type="ECO:0000256" key="1">
    <source>
        <dbReference type="ARBA" id="ARBA00022737"/>
    </source>
</evidence>
<keyword evidence="1" id="KW-0677">Repeat</keyword>
<evidence type="ECO:0000259" key="3">
    <source>
        <dbReference type="SMART" id="SM00210"/>
    </source>
</evidence>
<keyword evidence="2" id="KW-0732">Signal</keyword>
<evidence type="ECO:0000313" key="5">
    <source>
        <dbReference type="RefSeq" id="XP_019620774.1"/>
    </source>
</evidence>
<dbReference type="SMART" id="SM00210">
    <property type="entry name" value="TSPN"/>
    <property type="match status" value="1"/>
</dbReference>
<dbReference type="InterPro" id="IPR013320">
    <property type="entry name" value="ConA-like_dom_sf"/>
</dbReference>
<sequence>MLRKSCFLWTSCSDFLRTFAVLCFLLTLVLCQKNTNNSVLVLDLLKTLDVNSGMVGISTTSGSRPGQPGWRFHSTVKELSLPASEVTRLASKPCQALGFIFMARQSKNSDGVLLSIYSPSLDKDGEDGGTFFEIGSDLTRNHLRLTYRTLGTLTVIHEIFRPSPFRDTSKWTQLAVHVGVDAVRVYVDCQDVIERPLIPSCRVKMPQDSTVFFSQNFEREKFTGYWQEAKMVINGFQGRPWYCFQDYYNVTAAVEEANKELQVLRESAQGSPLRIGQDPGVQSQGFPVAVGGQNQDITGERVSKLERTIDGLTLMINMMKQQSFFKGNR</sequence>
<dbReference type="InterPro" id="IPR048287">
    <property type="entry name" value="TSPN-like_N"/>
</dbReference>
<feature type="signal peptide" evidence="2">
    <location>
        <begin position="1"/>
        <end position="31"/>
    </location>
</feature>
<name>A0A6P4YFL5_BRABE</name>
<feature type="domain" description="Thrombospondin-like N-terminal" evidence="3">
    <location>
        <begin position="41"/>
        <end position="235"/>
    </location>
</feature>
<gene>
    <name evidence="5" type="primary">LOC109467272</name>
</gene>
<accession>A0A6P4YFL5</accession>
<dbReference type="AlphaFoldDB" id="A0A6P4YFL5"/>
<dbReference type="SUPFAM" id="SSF49899">
    <property type="entry name" value="Concanavalin A-like lectins/glucanases"/>
    <property type="match status" value="1"/>
</dbReference>
<feature type="chain" id="PRO_5028251166" evidence="2">
    <location>
        <begin position="32"/>
        <end position="329"/>
    </location>
</feature>
<dbReference type="KEGG" id="bbel:109467272"/>